<dbReference type="AlphaFoldDB" id="A0AA36HTJ1"/>
<evidence type="ECO:0000313" key="3">
    <source>
        <dbReference type="Proteomes" id="UP001178507"/>
    </source>
</evidence>
<dbReference type="PANTHER" id="PTHR47026:SF2">
    <property type="entry name" value="FLAGELLAR ASSOCIATED PROTEIN"/>
    <property type="match status" value="1"/>
</dbReference>
<comment type="caution">
    <text evidence="2">The sequence shown here is derived from an EMBL/GenBank/DDBJ whole genome shotgun (WGS) entry which is preliminary data.</text>
</comment>
<evidence type="ECO:0000313" key="2">
    <source>
        <dbReference type="EMBL" id="CAJ1375071.1"/>
    </source>
</evidence>
<protein>
    <submittedName>
        <fullName evidence="2">Uncharacterized protein</fullName>
    </submittedName>
</protein>
<name>A0AA36HTJ1_9DINO</name>
<sequence length="283" mass="33863">EHVWLQEGLVGCEEMNEESLDDEEKGHSVEELLRALERHRAECEQTGRYEEAELARLRLEQLRQHEEKGRRDALLEQQLAERMGVEEAHMLGLQEFNNIWDQKQQDFESRANQLQTVLATRHKQEHQAHLEKLRREVEPRTPRWSRDLLNLRKIQETLAKMRKYAEAEKTKDAPSSRCRAARKVREAQADKLEAKEHNHWKEKREARIAVMEEQFLHKQQLEMGGLLKRLKASREELRRSRKAEMERLLQRYQNLKMQMENQQRIIQQRVERYPITAARPSSG</sequence>
<organism evidence="2 3">
    <name type="scientific">Effrenium voratum</name>
    <dbReference type="NCBI Taxonomy" id="2562239"/>
    <lineage>
        <taxon>Eukaryota</taxon>
        <taxon>Sar</taxon>
        <taxon>Alveolata</taxon>
        <taxon>Dinophyceae</taxon>
        <taxon>Suessiales</taxon>
        <taxon>Symbiodiniaceae</taxon>
        <taxon>Effrenium</taxon>
    </lineage>
</organism>
<dbReference type="PANTHER" id="PTHR47026">
    <property type="entry name" value="PIGMENTOSA GTPASE REGULATOR-LIKE PROTEIN, PUTATIVE-RELATED"/>
    <property type="match status" value="1"/>
</dbReference>
<dbReference type="Proteomes" id="UP001178507">
    <property type="component" value="Unassembled WGS sequence"/>
</dbReference>
<keyword evidence="3" id="KW-1185">Reference proteome</keyword>
<feature type="non-terminal residue" evidence="2">
    <location>
        <position position="283"/>
    </location>
</feature>
<keyword evidence="1" id="KW-0175">Coiled coil</keyword>
<gene>
    <name evidence="2" type="ORF">EVOR1521_LOCUS4438</name>
</gene>
<evidence type="ECO:0000256" key="1">
    <source>
        <dbReference type="SAM" id="Coils"/>
    </source>
</evidence>
<reference evidence="2" key="1">
    <citation type="submission" date="2023-08" db="EMBL/GenBank/DDBJ databases">
        <authorList>
            <person name="Chen Y."/>
            <person name="Shah S."/>
            <person name="Dougan E. K."/>
            <person name="Thang M."/>
            <person name="Chan C."/>
        </authorList>
    </citation>
    <scope>NUCLEOTIDE SEQUENCE</scope>
</reference>
<accession>A0AA36HTJ1</accession>
<dbReference type="EMBL" id="CAUJNA010000297">
    <property type="protein sequence ID" value="CAJ1375071.1"/>
    <property type="molecule type" value="Genomic_DNA"/>
</dbReference>
<feature type="coiled-coil region" evidence="1">
    <location>
        <begin position="227"/>
        <end position="269"/>
    </location>
</feature>
<proteinExistence type="predicted"/>